<keyword evidence="1" id="KW-1133">Transmembrane helix</keyword>
<organism evidence="2 3">
    <name type="scientific">Microbulbifer variabilis</name>
    <dbReference type="NCBI Taxonomy" id="266805"/>
    <lineage>
        <taxon>Bacteria</taxon>
        <taxon>Pseudomonadati</taxon>
        <taxon>Pseudomonadota</taxon>
        <taxon>Gammaproteobacteria</taxon>
        <taxon>Cellvibrionales</taxon>
        <taxon>Microbulbiferaceae</taxon>
        <taxon>Microbulbifer</taxon>
    </lineage>
</organism>
<name>A0ABY4V723_9GAMM</name>
<protein>
    <recommendedName>
        <fullName evidence="4">DUF2975 domain-containing protein</fullName>
    </recommendedName>
</protein>
<evidence type="ECO:0008006" key="4">
    <source>
        <dbReference type="Google" id="ProtNLM"/>
    </source>
</evidence>
<feature type="transmembrane region" description="Helical" evidence="1">
    <location>
        <begin position="12"/>
        <end position="34"/>
    </location>
</feature>
<keyword evidence="1" id="KW-0472">Membrane</keyword>
<evidence type="ECO:0000313" key="3">
    <source>
        <dbReference type="Proteomes" id="UP001055658"/>
    </source>
</evidence>
<evidence type="ECO:0000256" key="1">
    <source>
        <dbReference type="SAM" id="Phobius"/>
    </source>
</evidence>
<gene>
    <name evidence="2" type="ORF">MJO52_13245</name>
</gene>
<dbReference type="Proteomes" id="UP001055658">
    <property type="component" value="Chromosome"/>
</dbReference>
<evidence type="ECO:0000313" key="2">
    <source>
        <dbReference type="EMBL" id="USD20043.1"/>
    </source>
</evidence>
<dbReference type="RefSeq" id="WP_252082132.1">
    <property type="nucleotide sequence ID" value="NZ_CP092418.1"/>
</dbReference>
<dbReference type="EMBL" id="CP092418">
    <property type="protein sequence ID" value="USD20043.1"/>
    <property type="molecule type" value="Genomic_DNA"/>
</dbReference>
<reference evidence="2" key="1">
    <citation type="submission" date="2022-02" db="EMBL/GenBank/DDBJ databases">
        <title>Coral-associated bacteria.</title>
        <authorList>
            <person name="Tang K."/>
            <person name="Wang X."/>
        </authorList>
    </citation>
    <scope>NUCLEOTIDE SEQUENCE</scope>
    <source>
        <strain evidence="2">SCSIO 43006</strain>
    </source>
</reference>
<feature type="transmembrane region" description="Helical" evidence="1">
    <location>
        <begin position="59"/>
        <end position="79"/>
    </location>
</feature>
<proteinExistence type="predicted"/>
<feature type="transmembrane region" description="Helical" evidence="1">
    <location>
        <begin position="99"/>
        <end position="119"/>
    </location>
</feature>
<feature type="transmembrane region" description="Helical" evidence="1">
    <location>
        <begin position="131"/>
        <end position="155"/>
    </location>
</feature>
<sequence length="169" mass="19886">MNYKIQVLSTRLRWAIVVISLIAITSLPIIYFFYDINGFNSSNPVFQELWGLGDQFRPMLFLGQLPTFVLSGLFIYWLWRLFGQYAKGDYFGKESDRCYLWLVWLYGVSIPLGMLESLWLSYLSYVHDNEFTLFLALDIGRLFTLFVLVSVLYILRAAKQIDQENKEFV</sequence>
<keyword evidence="1" id="KW-0812">Transmembrane</keyword>
<keyword evidence="3" id="KW-1185">Reference proteome</keyword>
<accession>A0ABY4V723</accession>